<organism evidence="3 4">
    <name type="scientific">Bauldia litoralis</name>
    <dbReference type="NCBI Taxonomy" id="665467"/>
    <lineage>
        <taxon>Bacteria</taxon>
        <taxon>Pseudomonadati</taxon>
        <taxon>Pseudomonadota</taxon>
        <taxon>Alphaproteobacteria</taxon>
        <taxon>Hyphomicrobiales</taxon>
        <taxon>Kaistiaceae</taxon>
        <taxon>Bauldia</taxon>
    </lineage>
</organism>
<dbReference type="InterPro" id="IPR001173">
    <property type="entry name" value="Glyco_trans_2-like"/>
</dbReference>
<keyword evidence="4" id="KW-1185">Reference proteome</keyword>
<evidence type="ECO:0000256" key="1">
    <source>
        <dbReference type="SAM" id="MobiDB-lite"/>
    </source>
</evidence>
<evidence type="ECO:0000313" key="4">
    <source>
        <dbReference type="Proteomes" id="UP000199071"/>
    </source>
</evidence>
<gene>
    <name evidence="3" type="ORF">SAMN02982931_03398</name>
</gene>
<dbReference type="Gene3D" id="3.90.550.10">
    <property type="entry name" value="Spore Coat Polysaccharide Biosynthesis Protein SpsA, Chain A"/>
    <property type="match status" value="1"/>
</dbReference>
<dbReference type="EMBL" id="FMXQ01000007">
    <property type="protein sequence ID" value="SDB44556.1"/>
    <property type="molecule type" value="Genomic_DNA"/>
</dbReference>
<dbReference type="CDD" id="cd00761">
    <property type="entry name" value="Glyco_tranf_GTA_type"/>
    <property type="match status" value="1"/>
</dbReference>
<evidence type="ECO:0000313" key="3">
    <source>
        <dbReference type="EMBL" id="SDB44556.1"/>
    </source>
</evidence>
<dbReference type="AlphaFoldDB" id="A0A1G6DHF8"/>
<evidence type="ECO:0000259" key="2">
    <source>
        <dbReference type="Pfam" id="PF00535"/>
    </source>
</evidence>
<dbReference type="Proteomes" id="UP000199071">
    <property type="component" value="Unassembled WGS sequence"/>
</dbReference>
<reference evidence="3 4" key="1">
    <citation type="submission" date="2016-10" db="EMBL/GenBank/DDBJ databases">
        <authorList>
            <person name="de Groot N.N."/>
        </authorList>
    </citation>
    <scope>NUCLEOTIDE SEQUENCE [LARGE SCALE GENOMIC DNA]</scope>
    <source>
        <strain evidence="3 4">ATCC 35022</strain>
    </source>
</reference>
<dbReference type="InterPro" id="IPR029044">
    <property type="entry name" value="Nucleotide-diphossugar_trans"/>
</dbReference>
<dbReference type="OrthoDB" id="6116224at2"/>
<feature type="region of interest" description="Disordered" evidence="1">
    <location>
        <begin position="1"/>
        <end position="24"/>
    </location>
</feature>
<dbReference type="SUPFAM" id="SSF53448">
    <property type="entry name" value="Nucleotide-diphospho-sugar transferases"/>
    <property type="match status" value="1"/>
</dbReference>
<proteinExistence type="predicted"/>
<accession>A0A1G6DHF8</accession>
<sequence>MDFAGERPYRSPTPGPERRMNQKATPHVVVAAATCRRPRMLSQLLESYETLRLPDDVQVTFLVIDNAPELPVKDVVDAWRKKTGLDARYVLEREPGIPFARNRGIDEALAYGADFLAYVDDDEVVDPEWLAAIVAHQRKEGSNLVGGPVRSLPPEDASALDRYVFGGIRRRYERKEEKNARRRRKGTDGGVTIITNNWLADLAWMKANDLRFDIGLRYSGGSDTALYHAAKRLGATSSWCPEALVYETVPKDRIGLGYQFRRARDQAATSFWRKAAAERRSLPVNIATAFGKALLGSILVLVSPLTLGRTLVDGVRLVGYGVGYTLAMAGRRSRHYEVLQGE</sequence>
<name>A0A1G6DHF8_9HYPH</name>
<dbReference type="STRING" id="665467.SAMN02982931_03398"/>
<feature type="domain" description="Glycosyltransferase 2-like" evidence="2">
    <location>
        <begin position="45"/>
        <end position="168"/>
    </location>
</feature>
<dbReference type="Pfam" id="PF00535">
    <property type="entry name" value="Glycos_transf_2"/>
    <property type="match status" value="1"/>
</dbReference>
<protein>
    <recommendedName>
        <fullName evidence="2">Glycosyltransferase 2-like domain-containing protein</fullName>
    </recommendedName>
</protein>